<feature type="non-terminal residue" evidence="1">
    <location>
        <position position="1"/>
    </location>
</feature>
<dbReference type="Proteomes" id="UP000823775">
    <property type="component" value="Unassembled WGS sequence"/>
</dbReference>
<gene>
    <name evidence="1" type="ORF">HAX54_031847</name>
</gene>
<proteinExistence type="predicted"/>
<evidence type="ECO:0000313" key="2">
    <source>
        <dbReference type="Proteomes" id="UP000823775"/>
    </source>
</evidence>
<comment type="caution">
    <text evidence="1">The sequence shown here is derived from an EMBL/GenBank/DDBJ whole genome shotgun (WGS) entry which is preliminary data.</text>
</comment>
<accession>A0ABS8VB41</accession>
<feature type="non-terminal residue" evidence="1">
    <location>
        <position position="70"/>
    </location>
</feature>
<protein>
    <submittedName>
        <fullName evidence="1">Uncharacterized protein</fullName>
    </submittedName>
</protein>
<keyword evidence="2" id="KW-1185">Reference proteome</keyword>
<reference evidence="1 2" key="1">
    <citation type="journal article" date="2021" name="BMC Genomics">
        <title>Datura genome reveals duplications of psychoactive alkaloid biosynthetic genes and high mutation rate following tissue culture.</title>
        <authorList>
            <person name="Rajewski A."/>
            <person name="Carter-House D."/>
            <person name="Stajich J."/>
            <person name="Litt A."/>
        </authorList>
    </citation>
    <scope>NUCLEOTIDE SEQUENCE [LARGE SCALE GENOMIC DNA]</scope>
    <source>
        <strain evidence="1">AR-01</strain>
    </source>
</reference>
<name>A0ABS8VB41_DATST</name>
<sequence>GDIRVSCSVVYRLEGLVGTLLPPRGLEEDRQFELAQQTALQEADDAWDEVVNAGRHERGIEHETERNSHS</sequence>
<dbReference type="EMBL" id="JACEIK010004037">
    <property type="protein sequence ID" value="MCD9643954.1"/>
    <property type="molecule type" value="Genomic_DNA"/>
</dbReference>
<organism evidence="1 2">
    <name type="scientific">Datura stramonium</name>
    <name type="common">Jimsonweed</name>
    <name type="synonym">Common thornapple</name>
    <dbReference type="NCBI Taxonomy" id="4076"/>
    <lineage>
        <taxon>Eukaryota</taxon>
        <taxon>Viridiplantae</taxon>
        <taxon>Streptophyta</taxon>
        <taxon>Embryophyta</taxon>
        <taxon>Tracheophyta</taxon>
        <taxon>Spermatophyta</taxon>
        <taxon>Magnoliopsida</taxon>
        <taxon>eudicotyledons</taxon>
        <taxon>Gunneridae</taxon>
        <taxon>Pentapetalae</taxon>
        <taxon>asterids</taxon>
        <taxon>lamiids</taxon>
        <taxon>Solanales</taxon>
        <taxon>Solanaceae</taxon>
        <taxon>Solanoideae</taxon>
        <taxon>Datureae</taxon>
        <taxon>Datura</taxon>
    </lineage>
</organism>
<evidence type="ECO:0000313" key="1">
    <source>
        <dbReference type="EMBL" id="MCD9643954.1"/>
    </source>
</evidence>